<dbReference type="GO" id="GO:0070006">
    <property type="term" value="F:metalloaminopeptidase activity"/>
    <property type="evidence" value="ECO:0007669"/>
    <property type="project" value="TreeGrafter"/>
</dbReference>
<evidence type="ECO:0000256" key="8">
    <source>
        <dbReference type="PIRSR" id="PIRSR634016-1"/>
    </source>
</evidence>
<evidence type="ECO:0000256" key="10">
    <source>
        <dbReference type="PIRSR" id="PIRSR634016-4"/>
    </source>
</evidence>
<dbReference type="FunFam" id="2.60.40.1730:FF:000002">
    <property type="entry name" value="Aminopeptidase"/>
    <property type="match status" value="1"/>
</dbReference>
<feature type="binding site" evidence="9">
    <location>
        <position position="395"/>
    </location>
    <ligand>
        <name>Zn(2+)</name>
        <dbReference type="ChEBI" id="CHEBI:29105"/>
        <note>catalytic</note>
    </ligand>
</feature>
<dbReference type="InterPro" id="IPR027268">
    <property type="entry name" value="Peptidase_M4/M1_CTD_sf"/>
</dbReference>
<dbReference type="GO" id="GO:0006508">
    <property type="term" value="P:proteolysis"/>
    <property type="evidence" value="ECO:0007669"/>
    <property type="project" value="UniProtKB-KW"/>
</dbReference>
<dbReference type="FunFam" id="1.10.390.10:FF:000001">
    <property type="entry name" value="Aminopeptidase"/>
    <property type="match status" value="1"/>
</dbReference>
<feature type="domain" description="Aminopeptidase N-like N-terminal" evidence="14">
    <location>
        <begin position="75"/>
        <end position="260"/>
    </location>
</feature>
<dbReference type="PANTHER" id="PTHR11533:SF174">
    <property type="entry name" value="PUROMYCIN-SENSITIVE AMINOPEPTIDASE-RELATED"/>
    <property type="match status" value="1"/>
</dbReference>
<feature type="domain" description="Peptidase M1 membrane alanine aminopeptidase" evidence="12">
    <location>
        <begin position="300"/>
        <end position="517"/>
    </location>
</feature>
<protein>
    <recommendedName>
        <fullName evidence="11">Aminopeptidase</fullName>
        <ecNumber evidence="11">3.4.11.-</ecNumber>
    </recommendedName>
</protein>
<dbReference type="PRINTS" id="PR00756">
    <property type="entry name" value="ALADIPTASE"/>
</dbReference>
<evidence type="ECO:0000256" key="11">
    <source>
        <dbReference type="RuleBase" id="RU364040"/>
    </source>
</evidence>
<evidence type="ECO:0000256" key="2">
    <source>
        <dbReference type="ARBA" id="ARBA00022438"/>
    </source>
</evidence>
<evidence type="ECO:0000256" key="5">
    <source>
        <dbReference type="ARBA" id="ARBA00022801"/>
    </source>
</evidence>
<feature type="binding site" evidence="9">
    <location>
        <position position="372"/>
    </location>
    <ligand>
        <name>Zn(2+)</name>
        <dbReference type="ChEBI" id="CHEBI:29105"/>
        <note>catalytic</note>
    </ligand>
</feature>
<dbReference type="Gene3D" id="2.60.40.1910">
    <property type="match status" value="1"/>
</dbReference>
<dbReference type="STRING" id="133385.A0A2T9Y239"/>
<evidence type="ECO:0000313" key="16">
    <source>
        <dbReference type="Proteomes" id="UP000245383"/>
    </source>
</evidence>
<dbReference type="OrthoDB" id="10031169at2759"/>
<comment type="similarity">
    <text evidence="1 11">Belongs to the peptidase M1 family.</text>
</comment>
<evidence type="ECO:0000313" key="15">
    <source>
        <dbReference type="EMBL" id="PVU86388.1"/>
    </source>
</evidence>
<dbReference type="InterPro" id="IPR045357">
    <property type="entry name" value="Aminopeptidase_N-like_N"/>
</dbReference>
<feature type="active site" description="Proton acceptor" evidence="8">
    <location>
        <position position="373"/>
    </location>
</feature>
<dbReference type="InterPro" id="IPR042097">
    <property type="entry name" value="Aminopeptidase_N-like_N_sf"/>
</dbReference>
<dbReference type="InterPro" id="IPR001930">
    <property type="entry name" value="Peptidase_M1"/>
</dbReference>
<dbReference type="GO" id="GO:0005737">
    <property type="term" value="C:cytoplasm"/>
    <property type="evidence" value="ECO:0007669"/>
    <property type="project" value="TreeGrafter"/>
</dbReference>
<dbReference type="EMBL" id="MBFR01000681">
    <property type="protein sequence ID" value="PVU86388.1"/>
    <property type="molecule type" value="Genomic_DNA"/>
</dbReference>
<dbReference type="GO" id="GO:0042277">
    <property type="term" value="F:peptide binding"/>
    <property type="evidence" value="ECO:0007669"/>
    <property type="project" value="TreeGrafter"/>
</dbReference>
<keyword evidence="6 9" id="KW-0862">Zinc</keyword>
<dbReference type="Pfam" id="PF11838">
    <property type="entry name" value="ERAP1_C"/>
    <property type="match status" value="1"/>
</dbReference>
<keyword evidence="7 11" id="KW-0482">Metalloprotease</keyword>
<dbReference type="Pfam" id="PF01433">
    <property type="entry name" value="Peptidase_M1"/>
    <property type="match status" value="1"/>
</dbReference>
<dbReference type="InterPro" id="IPR050344">
    <property type="entry name" value="Peptidase_M1_aminopeptidases"/>
</dbReference>
<dbReference type="InterPro" id="IPR034016">
    <property type="entry name" value="M1_APN-typ"/>
</dbReference>
<evidence type="ECO:0000256" key="6">
    <source>
        <dbReference type="ARBA" id="ARBA00022833"/>
    </source>
</evidence>
<evidence type="ECO:0000259" key="12">
    <source>
        <dbReference type="Pfam" id="PF01433"/>
    </source>
</evidence>
<feature type="site" description="Transition state stabilizer" evidence="10">
    <location>
        <position position="458"/>
    </location>
</feature>
<feature type="binding site" evidence="9">
    <location>
        <position position="376"/>
    </location>
    <ligand>
        <name>Zn(2+)</name>
        <dbReference type="ChEBI" id="CHEBI:29105"/>
        <note>catalytic</note>
    </ligand>
</feature>
<dbReference type="Gene3D" id="2.60.40.1730">
    <property type="entry name" value="tricorn interacting facor f3 domain"/>
    <property type="match status" value="1"/>
</dbReference>
<gene>
    <name evidence="15" type="ORF">BB561_006720</name>
</gene>
<evidence type="ECO:0000256" key="7">
    <source>
        <dbReference type="ARBA" id="ARBA00023049"/>
    </source>
</evidence>
<comment type="caution">
    <text evidence="15">The sequence shown here is derived from an EMBL/GenBank/DDBJ whole genome shotgun (WGS) entry which is preliminary data.</text>
</comment>
<keyword evidence="5 11" id="KW-0378">Hydrolase</keyword>
<keyword evidence="4 9" id="KW-0479">Metal-binding</keyword>
<evidence type="ECO:0000259" key="14">
    <source>
        <dbReference type="Pfam" id="PF17900"/>
    </source>
</evidence>
<comment type="cofactor">
    <cofactor evidence="9 11">
        <name>Zn(2+)</name>
        <dbReference type="ChEBI" id="CHEBI:29105"/>
    </cofactor>
    <text evidence="9 11">Binds 1 zinc ion per subunit.</text>
</comment>
<dbReference type="Gene3D" id="1.10.390.10">
    <property type="entry name" value="Neutral Protease Domain 2"/>
    <property type="match status" value="1"/>
</dbReference>
<dbReference type="Pfam" id="PF17900">
    <property type="entry name" value="Peptidase_M1_N"/>
    <property type="match status" value="1"/>
</dbReference>
<dbReference type="Gene3D" id="1.25.50.20">
    <property type="match status" value="1"/>
</dbReference>
<dbReference type="PANTHER" id="PTHR11533">
    <property type="entry name" value="PROTEASE M1 ZINC METALLOPROTEASE"/>
    <property type="match status" value="1"/>
</dbReference>
<dbReference type="GO" id="GO:0005615">
    <property type="term" value="C:extracellular space"/>
    <property type="evidence" value="ECO:0007669"/>
    <property type="project" value="TreeGrafter"/>
</dbReference>
<dbReference type="InterPro" id="IPR014782">
    <property type="entry name" value="Peptidase_M1_dom"/>
</dbReference>
<dbReference type="SUPFAM" id="SSF63737">
    <property type="entry name" value="Leukotriene A4 hydrolase N-terminal domain"/>
    <property type="match status" value="1"/>
</dbReference>
<dbReference type="Proteomes" id="UP000245383">
    <property type="component" value="Unassembled WGS sequence"/>
</dbReference>
<dbReference type="InterPro" id="IPR024571">
    <property type="entry name" value="ERAP1-like_C_dom"/>
</dbReference>
<keyword evidence="3 11" id="KW-0645">Protease</keyword>
<dbReference type="GO" id="GO:0016020">
    <property type="term" value="C:membrane"/>
    <property type="evidence" value="ECO:0007669"/>
    <property type="project" value="TreeGrafter"/>
</dbReference>
<evidence type="ECO:0000259" key="13">
    <source>
        <dbReference type="Pfam" id="PF11838"/>
    </source>
</evidence>
<dbReference type="GO" id="GO:0043171">
    <property type="term" value="P:peptide catabolic process"/>
    <property type="evidence" value="ECO:0007669"/>
    <property type="project" value="TreeGrafter"/>
</dbReference>
<evidence type="ECO:0000256" key="9">
    <source>
        <dbReference type="PIRSR" id="PIRSR634016-3"/>
    </source>
</evidence>
<name>A0A2T9Y239_9FUNG</name>
<dbReference type="GO" id="GO:0008270">
    <property type="term" value="F:zinc ion binding"/>
    <property type="evidence" value="ECO:0007669"/>
    <property type="project" value="UniProtKB-UniRule"/>
</dbReference>
<feature type="domain" description="ERAP1-like C-terminal" evidence="13">
    <location>
        <begin position="599"/>
        <end position="918"/>
    </location>
</feature>
<keyword evidence="16" id="KW-1185">Reference proteome</keyword>
<evidence type="ECO:0000256" key="3">
    <source>
        <dbReference type="ARBA" id="ARBA00022670"/>
    </source>
</evidence>
<evidence type="ECO:0000256" key="1">
    <source>
        <dbReference type="ARBA" id="ARBA00010136"/>
    </source>
</evidence>
<organism evidence="15 16">
    <name type="scientific">Smittium simulii</name>
    <dbReference type="NCBI Taxonomy" id="133385"/>
    <lineage>
        <taxon>Eukaryota</taxon>
        <taxon>Fungi</taxon>
        <taxon>Fungi incertae sedis</taxon>
        <taxon>Zoopagomycota</taxon>
        <taxon>Kickxellomycotina</taxon>
        <taxon>Harpellomycetes</taxon>
        <taxon>Harpellales</taxon>
        <taxon>Legeriomycetaceae</taxon>
        <taxon>Smittium</taxon>
    </lineage>
</organism>
<dbReference type="FunFam" id="1.25.50.20:FF:000002">
    <property type="entry name" value="Aminopeptidase"/>
    <property type="match status" value="1"/>
</dbReference>
<accession>A0A2T9Y239</accession>
<dbReference type="CDD" id="cd09601">
    <property type="entry name" value="M1_APN-Q_like"/>
    <property type="match status" value="1"/>
</dbReference>
<sequence length="940" mass="107654">MGKSNKDLCFNKNRRFKSVFIFSKSYLISAFFLLLFALNVQSADLENTINLVQPNVVLNLGLEKDNQKLSTNIRPLHYKINIRPDLEKFEFYGKVSVLLSVLKKTNFIELNSKNLNFTSVTLLNGTKSNVIPLNLIKTDPDKETITINLPFHIENNMNSITLEIEYTGEINDKLVGIYRSEYNDKAGNKKFMAVTQFGPTDARRAFPCWDEPALKTTFDLKLEINKNLQALSNMDVDSKIEKNNLTIVKFTQTPVMPPYLLAFAIGEFEYIEAYAYGGKENPKVRCRIYTTPSLIEHGQFALDVATKSIKYFSETFGTPYPLTKLDLLGVADFGGGAMENWGLVTFRLDNLLVHKEFTDTKVKQNVAVMIGHEVSHQWFGNLVTMAWWDDIWLNEGFATWAGYLVTNHLFPEWDIWTKFFVDIQFLALQDDSLRSSHPIQVSVRRAQDVVQVFDSISYNKGASIIKMLAVYLGSIRLNSGIKSYLSKFKYKNASTADLWSELSKDSGNDISSFMSSWTKNMGYPVLTVKESEDGESIKITQNRYFSNGNATENEDQTIWNIPLRISTSANPKLVSQDIMTNRTIDIPMPNNILSSKDGWYKINTESTSFVRVNYCPNAIRRLSNAVKRVELFDSDRLGLLYDNGALPYSGHGKTSSFLTLLKAYSDEKNIAICEEVGTMIDTITRAWSDEQHESIAQLNNFIKDMYGPILSKVGWDSKPKEKDYDSRIRALAIRKLGFANDKNAVSTAKEMFYRYFDKKDNAAIHPDSLMTVLAIVIQFGSEKEYNTLKEYYLKEELPKDQRIKFVRGLGFTQSENLIQKHLDFVLSDQVPKQDIIHGIVGMVNKKKTRDLLWQWFKKSYSKLEEMYKGTPTIMIEIIKVCAGEFSSNEKAQDIKNFFSNKDVSEIDRTINKIIEEIKGRYVWVTRDSDDVKAWLDENKY</sequence>
<dbReference type="SUPFAM" id="SSF55486">
    <property type="entry name" value="Metalloproteases ('zincins'), catalytic domain"/>
    <property type="match status" value="1"/>
</dbReference>
<dbReference type="EC" id="3.4.11.-" evidence="11"/>
<proteinExistence type="inferred from homology"/>
<reference evidence="15 16" key="1">
    <citation type="journal article" date="2018" name="MBio">
        <title>Comparative Genomics Reveals the Core Gene Toolbox for the Fungus-Insect Symbiosis.</title>
        <authorList>
            <person name="Wang Y."/>
            <person name="Stata M."/>
            <person name="Wang W."/>
            <person name="Stajich J.E."/>
            <person name="White M.M."/>
            <person name="Moncalvo J.M."/>
        </authorList>
    </citation>
    <scope>NUCLEOTIDE SEQUENCE [LARGE SCALE GENOMIC DNA]</scope>
    <source>
        <strain evidence="15 16">SWE-8-4</strain>
    </source>
</reference>
<evidence type="ECO:0000256" key="4">
    <source>
        <dbReference type="ARBA" id="ARBA00022723"/>
    </source>
</evidence>
<dbReference type="AlphaFoldDB" id="A0A2T9Y239"/>
<keyword evidence="2 11" id="KW-0031">Aminopeptidase</keyword>